<dbReference type="Proteomes" id="UP000041625">
    <property type="component" value="Unassembled WGS sequence"/>
</dbReference>
<reference evidence="1 2" key="1">
    <citation type="submission" date="2014-06" db="EMBL/GenBank/DDBJ databases">
        <authorList>
            <person name="Le Roux F."/>
        </authorList>
    </citation>
    <scope>NUCLEOTIDE SEQUENCE [LARGE SCALE GENOMIC DNA]</scope>
    <source>
        <strain evidence="1 2">J2-31</strain>
    </source>
</reference>
<comment type="caution">
    <text evidence="1">The sequence shown here is derived from an EMBL/GenBank/DDBJ whole genome shotgun (WGS) entry which is preliminary data.</text>
</comment>
<dbReference type="EMBL" id="CCKJ01000042">
    <property type="protein sequence ID" value="CDT85649.1"/>
    <property type="molecule type" value="Genomic_DNA"/>
</dbReference>
<sequence length="43" mass="4932">MGNERHFEVAVFTSNIVQLTKVNEVTLNTLYVVAHNNKEKNND</sequence>
<evidence type="ECO:0000313" key="1">
    <source>
        <dbReference type="EMBL" id="CDT85649.1"/>
    </source>
</evidence>
<organism evidence="1 2">
    <name type="scientific">Vibrio coralliirubri</name>
    <dbReference type="NCBI Taxonomy" id="1516159"/>
    <lineage>
        <taxon>Bacteria</taxon>
        <taxon>Pseudomonadati</taxon>
        <taxon>Pseudomonadota</taxon>
        <taxon>Gammaproteobacteria</taxon>
        <taxon>Vibrionales</taxon>
        <taxon>Vibrionaceae</taxon>
        <taxon>Vibrio</taxon>
    </lineage>
</organism>
<proteinExistence type="predicted"/>
<name>A0AA86XUM3_9VIBR</name>
<keyword evidence="2" id="KW-1185">Reference proteome</keyword>
<protein>
    <submittedName>
        <fullName evidence="1">Uncharacterized protein</fullName>
    </submittedName>
</protein>
<dbReference type="AlphaFoldDB" id="A0AA86XUM3"/>
<gene>
    <name evidence="1" type="ORF">VCR31J2_1360312</name>
</gene>
<evidence type="ECO:0000313" key="2">
    <source>
        <dbReference type="Proteomes" id="UP000041625"/>
    </source>
</evidence>
<accession>A0AA86XUM3</accession>